<evidence type="ECO:0000313" key="5">
    <source>
        <dbReference type="Proteomes" id="UP000093510"/>
    </source>
</evidence>
<evidence type="ECO:0000256" key="2">
    <source>
        <dbReference type="SAM" id="MobiDB-lite"/>
    </source>
</evidence>
<dbReference type="STRING" id="1763534.GCA_001831475_00656"/>
<feature type="compositionally biased region" description="Basic and acidic residues" evidence="2">
    <location>
        <begin position="731"/>
        <end position="749"/>
    </location>
</feature>
<keyword evidence="1" id="KW-0175">Coiled coil</keyword>
<evidence type="ECO:0000313" key="4">
    <source>
        <dbReference type="EMBL" id="OCB77401.1"/>
    </source>
</evidence>
<feature type="transmembrane region" description="Helical" evidence="3">
    <location>
        <begin position="57"/>
        <end position="79"/>
    </location>
</feature>
<feature type="region of interest" description="Disordered" evidence="2">
    <location>
        <begin position="933"/>
        <end position="961"/>
    </location>
</feature>
<sequence length="1095" mass="124946">MEISNAIYQKLEAFIRKYYWNELLRGIIFFIGLGLLYFLFTLFIEYFLWLQPLARTVLFWTFILVEVFLLLRLILFPLFKLFKLQKGLSYPEASILIGNHFANVKDTLTNFLQLSSKTASLEMSELLAASITQKANALQPIPFGNAIVLKANKKYLPLVAIPLVLFGLFYWSGNTALLSQSLHRVVHYNTAFLPPAPFEFVVVNRHLETQQNKDFVLKIKTVGKLVPEQVQIVMGSESYFLESTKTGEFQFKITNPNANVPFYLKANEVVSKDYLLQVLAVPSISDFEMQLQFPAYLHQKARSIQGTGNAVVPEGTQITWKIKTQATQSVTWFNGKQQIAFQKAPNGFILHKNIVQNTEYQISTSNAKLPNHEKLDYQLTVIPDQYPSIQVQPAPDSLQLGASYLLGQLADDYGISKLEVVYYPKAKPTLAQRATLKSSSKNVSQFVFAFPSNLSIKEGVVYDYYFEVSDNDALHNFKRSKSGVFSMAVLTTTEKQEQILEQQNQSIQNLENALNKQNKQISALDKLQKSGKENQNFDFKEQQKLSDFIQKQEKQDALMKQFSDKMKDNLEQFKPEKKEALKEGLLQRLEKASKDLEENKKLLDELKSINDKIQNEDLQSKLEKLEQNSKNQVKNLKQLVELTKKYYVEKKAEQIAEKLNTLSEKQEKLADQKESNTLEKQEKINTEFDTIKKELEALKKDNQNLVSPLALPNEALDNKKVDMDLQNATQELKKQNQDKAKPKQKDAAKKMQSMAKKMSESLQENADKEMEEDVKMLRQILDNLVAFSLSQEELLNQFKSSKSSSATISKKIKWQQNLKEQFQHLDDSLYAMSLRNPTIAEDVTKQIGNMQYNIDNSLERFTDMQFAKGISHQQYTIAAANKLGDFLSNYLSVMQLSLSQPGSGKPKPGDGDAMQLPDIIKRQEGLGQKIKSAIESGKDPGDKNPGNSKGSKDGEGKDGEGDAKEILEIYKEQQLLREALDRELKKQGFSMGGQNALEQMKQLEKQLLNKGLTPDNLQKILRIQRELLQLDTAIKEQGEDPKRQSEISKNQFSANAKPLPKALLDYLNSIEILNRQSLPLRSNFNHKVQEYFNKK</sequence>
<gene>
    <name evidence="4" type="ORF">LPBF_04080</name>
</gene>
<name>A0A1B9E650_9FLAO</name>
<reference evidence="4 5" key="1">
    <citation type="submission" date="2016-03" db="EMBL/GenBank/DDBJ databases">
        <authorList>
            <person name="Ploux O."/>
        </authorList>
    </citation>
    <scope>NUCLEOTIDE SEQUENCE [LARGE SCALE GENOMIC DNA]</scope>
    <source>
        <strain evidence="4 5">LPB0076</strain>
    </source>
</reference>
<dbReference type="AlphaFoldDB" id="A0A1B9E650"/>
<dbReference type="Proteomes" id="UP000093510">
    <property type="component" value="Unassembled WGS sequence"/>
</dbReference>
<dbReference type="RefSeq" id="WP_066333371.1">
    <property type="nucleotide sequence ID" value="NZ_CP017688.1"/>
</dbReference>
<feature type="compositionally biased region" description="Basic and acidic residues" evidence="2">
    <location>
        <begin position="950"/>
        <end position="961"/>
    </location>
</feature>
<dbReference type="EMBL" id="LVEP01000017">
    <property type="protein sequence ID" value="OCB77401.1"/>
    <property type="molecule type" value="Genomic_DNA"/>
</dbReference>
<feature type="transmembrane region" description="Helical" evidence="3">
    <location>
        <begin position="26"/>
        <end position="51"/>
    </location>
</feature>
<proteinExistence type="predicted"/>
<dbReference type="OrthoDB" id="9812498at2"/>
<accession>A0A1B9E650</accession>
<feature type="coiled-coil region" evidence="1">
    <location>
        <begin position="490"/>
        <end position="527"/>
    </location>
</feature>
<feature type="region of interest" description="Disordered" evidence="2">
    <location>
        <begin position="731"/>
        <end position="753"/>
    </location>
</feature>
<evidence type="ECO:0000256" key="3">
    <source>
        <dbReference type="SAM" id="Phobius"/>
    </source>
</evidence>
<comment type="caution">
    <text evidence="4">The sequence shown here is derived from an EMBL/GenBank/DDBJ whole genome shotgun (WGS) entry which is preliminary data.</text>
</comment>
<keyword evidence="3" id="KW-1133">Transmembrane helix</keyword>
<feature type="transmembrane region" description="Helical" evidence="3">
    <location>
        <begin position="155"/>
        <end position="173"/>
    </location>
</feature>
<keyword evidence="3" id="KW-0812">Transmembrane</keyword>
<evidence type="ECO:0000256" key="1">
    <source>
        <dbReference type="SAM" id="Coils"/>
    </source>
</evidence>
<evidence type="ECO:0008006" key="6">
    <source>
        <dbReference type="Google" id="ProtNLM"/>
    </source>
</evidence>
<keyword evidence="5" id="KW-1185">Reference proteome</keyword>
<organism evidence="4 5">
    <name type="scientific">Flavobacterium crassostreae</name>
    <dbReference type="NCBI Taxonomy" id="1763534"/>
    <lineage>
        <taxon>Bacteria</taxon>
        <taxon>Pseudomonadati</taxon>
        <taxon>Bacteroidota</taxon>
        <taxon>Flavobacteriia</taxon>
        <taxon>Flavobacteriales</taxon>
        <taxon>Flavobacteriaceae</taxon>
        <taxon>Flavobacterium</taxon>
    </lineage>
</organism>
<keyword evidence="3" id="KW-0472">Membrane</keyword>
<protein>
    <recommendedName>
        <fullName evidence="6">Glutamyl-tRNA synthetase</fullName>
    </recommendedName>
</protein>